<dbReference type="AlphaFoldDB" id="A0A7S3QGE8"/>
<evidence type="ECO:0000313" key="1">
    <source>
        <dbReference type="EMBL" id="CAE0476293.1"/>
    </source>
</evidence>
<accession>A0A7S3QGE8</accession>
<dbReference type="Gene3D" id="2.40.50.100">
    <property type="match status" value="1"/>
</dbReference>
<dbReference type="InterPro" id="IPR011053">
    <property type="entry name" value="Single_hybrid_motif"/>
</dbReference>
<dbReference type="EMBL" id="HBIO01027527">
    <property type="protein sequence ID" value="CAE0476293.1"/>
    <property type="molecule type" value="Transcribed_RNA"/>
</dbReference>
<dbReference type="SUPFAM" id="SSF51230">
    <property type="entry name" value="Single hybrid motif"/>
    <property type="match status" value="1"/>
</dbReference>
<proteinExistence type="predicted"/>
<sequence>MRRSLMNLAKRITIPQLSPSHTKARVVRFTVPEGSYTIPYDPILILECSPDLIADPADRKSNDHRPLMLLETQEEGVLKKLNDHGGVWLDVGTVLGEITEEDDEDDIEDWTWQAYLHEENSNNGCS</sequence>
<reference evidence="1" key="1">
    <citation type="submission" date="2021-01" db="EMBL/GenBank/DDBJ databases">
        <authorList>
            <person name="Corre E."/>
            <person name="Pelletier E."/>
            <person name="Niang G."/>
            <person name="Scheremetjew M."/>
            <person name="Finn R."/>
            <person name="Kale V."/>
            <person name="Holt S."/>
            <person name="Cochrane G."/>
            <person name="Meng A."/>
            <person name="Brown T."/>
            <person name="Cohen L."/>
        </authorList>
    </citation>
    <scope>NUCLEOTIDE SEQUENCE</scope>
    <source>
        <strain evidence="1">MM31A-1</strain>
    </source>
</reference>
<protein>
    <submittedName>
        <fullName evidence="1">Uncharacterized protein</fullName>
    </submittedName>
</protein>
<organism evidence="1">
    <name type="scientific">Chaetoceros debilis</name>
    <dbReference type="NCBI Taxonomy" id="122233"/>
    <lineage>
        <taxon>Eukaryota</taxon>
        <taxon>Sar</taxon>
        <taxon>Stramenopiles</taxon>
        <taxon>Ochrophyta</taxon>
        <taxon>Bacillariophyta</taxon>
        <taxon>Coscinodiscophyceae</taxon>
        <taxon>Chaetocerotophycidae</taxon>
        <taxon>Chaetocerotales</taxon>
        <taxon>Chaetocerotaceae</taxon>
        <taxon>Chaetoceros</taxon>
    </lineage>
</organism>
<name>A0A7S3QGE8_9STRA</name>
<gene>
    <name evidence="1" type="ORF">CDEB00056_LOCUS21146</name>
</gene>